<feature type="compositionally biased region" description="Basic and acidic residues" evidence="2">
    <location>
        <begin position="599"/>
        <end position="616"/>
    </location>
</feature>
<feature type="compositionally biased region" description="Polar residues" evidence="2">
    <location>
        <begin position="1291"/>
        <end position="1300"/>
    </location>
</feature>
<dbReference type="PANTHER" id="PTHR22538:SF0">
    <property type="entry name" value="CILIA- AND FLAGELLA-ASSOCIATED PROTEIN 74"/>
    <property type="match status" value="1"/>
</dbReference>
<sequence>MPRPVSQAAAAPAGGKHAPDTKAARETGTGPAMQAANAPKAASNASGPTPASVSGPNNTSGTSNNYEPTATTAADAPATAAVTVTVDAAEDAAKSVGTADGQQPGEPPLAGEQHDALDAASVSVADVSSVAGTSAGMAADATAASTTDTDMSARGDQPPAAAVQTLAEALDGGHEDAFRGRLSRSHAHPTAATDAMHGSNGGSDGHLAASGHGGATELDGEDGTAERPGSVDSLEADLEDLSDANIFHGFEFDDDPKRRRLYAVSSSRFVGDARDVGSASAGLLRNPLESLDPAARAQEERRILEKYSRFGVLSTSKSREEMHAFKAKLAAKKEICVVRQMVAERETRMTELEDFLVDMREGRQRSRIDLDKIAQEMEQIFEETHKLSVRIPRHKHIEHMLASRAHKRHAADTAQQPTGAAPPTPPMAPATPGQPLPPIISVTSPTRMATAATGAGMPLAVPDERTMMEPGIAPEKAMSLHPQHFSSSGQLGGRRAWAQLPNDPQLMLNQRYRMLRSHYYQHQDFIERANQLIPEIEAALVPLRHELSELHAHLWALRPLDSQIAESDMQERTEMQVVARERAAEAERRFHAKQRTKHRAEQGAKKQREMHDEQQRQISEDLLLKNQRMSQLFAETIEKRRADRRDAEMRRAEADEQRRESMQALQMHIDRIRAQIVREKRRRELQTAAAASVGDGVVGVGDAGLGDSFDGQDTDLIRQTKRQIAEKQHQRRQLRDKRRQHREAQTMRILGKLIAEEEQRRKAEQQQHKKAEFHRSLAARAPSPERAFPPDVSPLRIIERDPLAPSEVVSRPHSRDHSASRSRQSPSSSPVMGQLKALRKGKLERLDVSGHEGAAAPLGMTESRQMLMSNGNLDAIVPVRRHLPLPRMRPKPHPESESGGSVASTGAAGRPTFIISPNEFIFKDYDPDTTYHAKATITNVSGRINSFKLLPVPIEISSFFEFQFAPPGKMSAGTSAKLNILFRPPPGFDKDISATKVHFAAQLGGALWLSVGCARSMCRPVVACVGGGGDQVRLVKFHTKVAPPPLMVLQPTGGTQDGASGEGSGKREHHRGGSGASFKLGDSAGSQARSNNAHERGLEMDVHRLVGDGSVSRRRRPAAKPLLDANGSGETIGVVLDLGSCVVGGVKSLFIDLANLGAIAVLYEVMTLEDYADMVAEAEAKAAEGSIAEEPHAQAAAESRKNPPPVKRASQDTQSAPKSDGTQSERSAHVHHAPSNFSGSSHREHSTRSHSHHGSTREAANGRVSRSTRDDSKRSHMSSDRAHSAGGPRASASTRTQRGWRTSDGPFHVRGSDTVLRGYDSHILHVDFKPPYVNAPHPERPGSATPLKRPGDGDPVSTRFVIHFDNPDLKPIFVDCTAVSLPAPIFVNRDILDFRVCILDSIYQDHLVVRNHHNIALKFWIEFDETMRRERIPDSNAVLIPHLGEFEIAPALAFAQPFEPFYVWFTIKPLRSACAEQLRDGRAHFSIPLVLKYVDDATQAERHIPLQIIGTLTSNDIVLRALDGSSFLDFGVTSTLETKELPLVVTNACILPQMVRFVKSGGPVSLVPTPGVPADDGVVALRPFESVTRLVRFEPHEEAEHNVRLACQSTWGRFFEIQCRGVGVRPLAKFEHSQVVFRPCAFGNEQHTRVRLIRDTLGDLAISMHRRRCHVRTEHAHARRLLGPDASADPARIDEFGDYGDDDHDDDEIVFRFGVPIVVGVASLNVMDTESVLADAQKLEPDPASLAHGGAIKTPPQPVPPGSISDTIPGSEPLAAAAVGGPQQPASPASASGDDRAGISGGYAAAKVTTGPAFEPTPDGYHHVLGSDDPQLLRVWPVSGRLKSGGSVSVEISLTPPSQKPHLPRSEASAQTPPAGSVPGQQPGALPLAPSGQSSLSQPNGSQSDAQAGGAPQQQQQQQRGVAASPSEGPLALGSKGKATSSGRLPKAVRDVKEAKEQPKDSFKGLSRVATAMGSNTRLKTAGVPNPPAAAANATEAAAQDERKLSDFGRRLAGAPSPLVTLLIPCYLGRALSQQSRLRALIEGVSSAAPAAESVDSLTQGVGDAGAAAGARGGGAWSFETGQSPVIFLKVVAPLFYPDLVLAEPDGISAGPLGLSHGNLLGVASNASAAAASPSATAPGSSATSPAAAGGISTVCKRDLDKVPLGERGYCEIAVRNTTRATVPLTCHGLNPMGPFRLVRALRSLGPHEQREIQIAFEPQQAMRFSATLEIQSRRSSVRVRLTGEGIVTTVQIDPVERVLAMGDVCVGDTAAKTFKITNTGPIPMTYAFSVSRVVRGQVLRGADSGTALHADRADGERADRGSHKSGSRQLLPYGTINHSGGNAFSVQPMRCTIAPGASQDITVKFAPDRESDLFGDYVSVRYWGQPEPLHIRVHGRGWEVTTMIQGYDMPPASARELPCALPPKAEMEAAYRRLEGDAGPLFKGAYAVAEEVAKAGDDLVSDMMRISGRRDYRFVTVTLPWKRVKADDALSDADDGLVWRIEPRDLILANLKPTTAKAEFGKRVPTAEFAIERFNGSFEFDEELGEYVVCHAPENVEDSPITFTLEPTKGTIEFGQTKAIRIVVNDPAREFWGSFVKTWERCIGGAGDAAAVAAEAAEAHRHRDAKHPLGVGEPLGFVEGVGLFFRRLYILQLGLYTYLSYKLLQWWFRLVRPRADTLEQNSAWERLHRRHAARLYKALVGLQGLWIKVGQYVSTRGDIFPAPYIAEFRSLQDTVPAKPVEVTMRTICSELGIEALGDVFEEFYAEPIATASIAQVHRAKLLPEHGGHRVVVKVQHHRIERRILHDLLDLRLIVGFVARLEPDLDFSPIIREWTTEVPKELDFCIEAANTMLVRDAVEQHNANGGFDLSDPLHVDCGFADPIPHLVTKRVLVMTYIDGIKILDHEALLANHVRVDDVVLNIIKAYAFQIYVLGFWNSDPHPGNFLVAQIDGRWKPVLLDFGLTKASARAVKSEVIALARILLSAKSMDFTGLLSGFRELGLKVAVDDPEKMMDAMQFVFRDTAGLEDSRKQLAERSKQNREARDRAKKEAPKGTKPRRAIEAFPGVIIFFGRVLQLLRGLCVSTDSRQSYMDVMTPFAEYFLTKSVRSPASRYGLLPSIEAEPGTLADKIRRAMKELIDQEHMLGGQVAVMRHGELVAEVSGGVQGYYDPRPVRSDTVFPVFSCGKAVAAAVLHVLVREGKASYGDSVVQHWETFVSPTMADKAARDRKGRIRISHLLGHTSGLQLAGSELLGQDPAAICDWDRMVAEMERAEPGSEPGEEMAYHIVSFGWLVGGLVEKIAKRPFGDVLADTLRRLGVGEHDGYIGIPVGIEDRLANVYWDAGELRSRILAVFAQRIASQFGGSKSGVPSLERITEHLEQNPMVAQFLEKELRQGGGGGGGMAQGSMGLLAALAAARQGAASASGAATPSDEAAGGEPAQSRDILLQRMYNSAAGAASGDDPGDASKAKEDTPSAEVRDDVSSTSSSWRRAPATRPFASMGFNSAVSSPTFFNELRVRRAVIPAANGNFSALGLARFYGRLAVEAGVSRPTAPPPGASDQADASGQAAAAAEGQPDAPVLGAETVRLMRAGDEHIDPASRFGLGFTRLDWRRAPDATTDSGGSNGGGGGRSSSSSDTNETREGLPFGHAGMGGSFAFCDPASGTAVAVTVNQLSLVAPVATRDLVNLVTAHLGLGELDAFNFEGGARDETMLAPV</sequence>
<feature type="region of interest" description="Disordered" evidence="2">
    <location>
        <begin position="1849"/>
        <end position="1998"/>
    </location>
</feature>
<feature type="region of interest" description="Disordered" evidence="2">
    <location>
        <begin position="1330"/>
        <end position="1353"/>
    </location>
</feature>
<gene>
    <name evidence="7" type="ORF">HK105_206262</name>
</gene>
<name>A0ABR4N3Q6_9FUNG</name>
<feature type="compositionally biased region" description="Low complexity" evidence="2">
    <location>
        <begin position="31"/>
        <end position="77"/>
    </location>
</feature>
<comment type="caution">
    <text evidence="7">The sequence shown here is derived from an EMBL/GenBank/DDBJ whole genome shotgun (WGS) entry which is preliminary data.</text>
</comment>
<feature type="compositionally biased region" description="Low complexity" evidence="2">
    <location>
        <begin position="821"/>
        <end position="830"/>
    </location>
</feature>
<feature type="compositionally biased region" description="Basic and acidic residues" evidence="2">
    <location>
        <begin position="2310"/>
        <end position="2323"/>
    </location>
</feature>
<dbReference type="CDD" id="cd22249">
    <property type="entry name" value="UDM1_RNF168_RNF169-like"/>
    <property type="match status" value="1"/>
</dbReference>
<evidence type="ECO:0000313" key="8">
    <source>
        <dbReference type="Proteomes" id="UP001527925"/>
    </source>
</evidence>
<feature type="compositionally biased region" description="Low complexity" evidence="2">
    <location>
        <begin position="897"/>
        <end position="909"/>
    </location>
</feature>
<dbReference type="EMBL" id="JADGIZ020000036">
    <property type="protein sequence ID" value="KAL2914171.1"/>
    <property type="molecule type" value="Genomic_DNA"/>
</dbReference>
<feature type="region of interest" description="Disordered" evidence="2">
    <location>
        <begin position="3550"/>
        <end position="3579"/>
    </location>
</feature>
<feature type="compositionally biased region" description="Basic residues" evidence="2">
    <location>
        <begin position="729"/>
        <end position="741"/>
    </location>
</feature>
<feature type="compositionally biased region" description="Basic and acidic residues" evidence="2">
    <location>
        <begin position="1092"/>
        <end position="1106"/>
    </location>
</feature>
<dbReference type="InterPro" id="IPR056310">
    <property type="entry name" value="Ig-CFAP74_4th"/>
</dbReference>
<feature type="compositionally biased region" description="Polar residues" evidence="2">
    <location>
        <begin position="1211"/>
        <end position="1225"/>
    </location>
</feature>
<dbReference type="InterPro" id="IPR004147">
    <property type="entry name" value="ABC1_dom"/>
</dbReference>
<feature type="compositionally biased region" description="Low complexity" evidence="2">
    <location>
        <begin position="1989"/>
        <end position="1998"/>
    </location>
</feature>
<accession>A0ABR4N3Q6</accession>
<feature type="region of interest" description="Disordered" evidence="2">
    <location>
        <begin position="722"/>
        <end position="833"/>
    </location>
</feature>
<feature type="region of interest" description="Disordered" evidence="2">
    <location>
        <begin position="1"/>
        <end position="77"/>
    </location>
</feature>
<evidence type="ECO:0000259" key="3">
    <source>
        <dbReference type="Pfam" id="PF00144"/>
    </source>
</evidence>
<reference evidence="7 8" key="1">
    <citation type="submission" date="2023-09" db="EMBL/GenBank/DDBJ databases">
        <title>Pangenome analysis of Batrachochytrium dendrobatidis and related Chytrids.</title>
        <authorList>
            <person name="Yacoub M.N."/>
            <person name="Stajich J.E."/>
            <person name="James T.Y."/>
        </authorList>
    </citation>
    <scope>NUCLEOTIDE SEQUENCE [LARGE SCALE GENOMIC DNA]</scope>
    <source>
        <strain evidence="7 8">JEL0888</strain>
    </source>
</reference>
<dbReference type="InterPro" id="IPR011009">
    <property type="entry name" value="Kinase-like_dom_sf"/>
</dbReference>
<feature type="coiled-coil region" evidence="1">
    <location>
        <begin position="637"/>
        <end position="682"/>
    </location>
</feature>
<feature type="region of interest" description="Disordered" evidence="2">
    <location>
        <begin position="588"/>
        <end position="616"/>
    </location>
</feature>
<dbReference type="SUPFAM" id="SSF56601">
    <property type="entry name" value="beta-lactamase/transpeptidase-like"/>
    <property type="match status" value="1"/>
</dbReference>
<dbReference type="Pfam" id="PF24798">
    <property type="entry name" value="Ig-CFAP74_4th"/>
    <property type="match status" value="1"/>
</dbReference>
<dbReference type="Gene3D" id="3.40.710.10">
    <property type="entry name" value="DD-peptidase/beta-lactamase superfamily"/>
    <property type="match status" value="2"/>
</dbReference>
<evidence type="ECO:0000259" key="5">
    <source>
        <dbReference type="Pfam" id="PF24778"/>
    </source>
</evidence>
<dbReference type="CDD" id="cd05121">
    <property type="entry name" value="ABC1_ADCK3-like"/>
    <property type="match status" value="1"/>
</dbReference>
<feature type="compositionally biased region" description="Basic and acidic residues" evidence="2">
    <location>
        <begin position="1948"/>
        <end position="1963"/>
    </location>
</feature>
<keyword evidence="8" id="KW-1185">Reference proteome</keyword>
<feature type="region of interest" description="Disordered" evidence="2">
    <location>
        <begin position="1744"/>
        <end position="1798"/>
    </location>
</feature>
<feature type="compositionally biased region" description="Low complexity" evidence="2">
    <location>
        <begin position="118"/>
        <end position="152"/>
    </location>
</feature>
<dbReference type="Gene3D" id="2.60.40.10">
    <property type="entry name" value="Immunoglobulins"/>
    <property type="match status" value="2"/>
</dbReference>
<feature type="domain" description="CFAP74 third Ig-like" evidence="5">
    <location>
        <begin position="1385"/>
        <end position="1429"/>
    </location>
</feature>
<evidence type="ECO:0000259" key="6">
    <source>
        <dbReference type="Pfam" id="PF24798"/>
    </source>
</evidence>
<feature type="region of interest" description="Disordered" evidence="2">
    <location>
        <begin position="3455"/>
        <end position="3491"/>
    </location>
</feature>
<evidence type="ECO:0000256" key="2">
    <source>
        <dbReference type="SAM" id="MobiDB-lite"/>
    </source>
</evidence>
<dbReference type="Pfam" id="PF24771">
    <property type="entry name" value="Ig_CFAP74_1st"/>
    <property type="match status" value="1"/>
</dbReference>
<feature type="region of interest" description="Disordered" evidence="2">
    <location>
        <begin position="3614"/>
        <end position="3647"/>
    </location>
</feature>
<feature type="domain" description="CFAP74 fourth Ig-like" evidence="6">
    <location>
        <begin position="1527"/>
        <end position="1623"/>
    </location>
</feature>
<dbReference type="Pfam" id="PF24778">
    <property type="entry name" value="Ig-CFAP74_3rd"/>
    <property type="match status" value="1"/>
</dbReference>
<feature type="compositionally biased region" description="Low complexity" evidence="2">
    <location>
        <begin position="3558"/>
        <end position="3579"/>
    </location>
</feature>
<feature type="domain" description="Beta-lactamase-related" evidence="3">
    <location>
        <begin position="3131"/>
        <end position="3408"/>
    </location>
</feature>
<feature type="region of interest" description="Disordered" evidence="2">
    <location>
        <begin position="1046"/>
        <end position="1123"/>
    </location>
</feature>
<dbReference type="Pfam" id="PF03109">
    <property type="entry name" value="ABC1"/>
    <property type="match status" value="1"/>
</dbReference>
<dbReference type="Pfam" id="PF00144">
    <property type="entry name" value="Beta-lactamase"/>
    <property type="match status" value="1"/>
</dbReference>
<keyword evidence="1" id="KW-0175">Coiled coil</keyword>
<proteinExistence type="predicted"/>
<evidence type="ECO:0000259" key="4">
    <source>
        <dbReference type="Pfam" id="PF03109"/>
    </source>
</evidence>
<feature type="region of interest" description="Disordered" evidence="2">
    <location>
        <begin position="407"/>
        <end position="433"/>
    </location>
</feature>
<feature type="compositionally biased region" description="Low complexity" evidence="2">
    <location>
        <begin position="1901"/>
        <end position="1925"/>
    </location>
</feature>
<evidence type="ECO:0000256" key="1">
    <source>
        <dbReference type="SAM" id="Coils"/>
    </source>
</evidence>
<dbReference type="InterPro" id="IPR013783">
    <property type="entry name" value="Ig-like_fold"/>
</dbReference>
<feature type="compositionally biased region" description="Polar residues" evidence="2">
    <location>
        <begin position="1891"/>
        <end position="1900"/>
    </location>
</feature>
<protein>
    <submittedName>
        <fullName evidence="7">Uncharacterized protein</fullName>
    </submittedName>
</protein>
<dbReference type="InterPro" id="IPR001466">
    <property type="entry name" value="Beta-lactam-related"/>
</dbReference>
<feature type="region of interest" description="Disordered" evidence="2">
    <location>
        <begin position="93"/>
        <end position="230"/>
    </location>
</feature>
<dbReference type="SUPFAM" id="SSF56112">
    <property type="entry name" value="Protein kinase-like (PK-like)"/>
    <property type="match status" value="1"/>
</dbReference>
<feature type="compositionally biased region" description="Basic and acidic residues" evidence="2">
    <location>
        <begin position="3032"/>
        <end position="3053"/>
    </location>
</feature>
<feature type="compositionally biased region" description="Basic and acidic residues" evidence="2">
    <location>
        <begin position="3465"/>
        <end position="3482"/>
    </location>
</feature>
<dbReference type="InterPro" id="IPR012338">
    <property type="entry name" value="Beta-lactam/transpept-like"/>
</dbReference>
<feature type="region of interest" description="Disordered" evidence="2">
    <location>
        <begin position="2308"/>
        <end position="2333"/>
    </location>
</feature>
<dbReference type="Proteomes" id="UP001527925">
    <property type="component" value="Unassembled WGS sequence"/>
</dbReference>
<feature type="compositionally biased region" description="Pro residues" evidence="2">
    <location>
        <begin position="420"/>
        <end position="433"/>
    </location>
</feature>
<evidence type="ECO:0000313" key="7">
    <source>
        <dbReference type="EMBL" id="KAL2914171.1"/>
    </source>
</evidence>
<feature type="compositionally biased region" description="Basic and acidic residues" evidence="2">
    <location>
        <begin position="1267"/>
        <end position="1283"/>
    </location>
</feature>
<feature type="compositionally biased region" description="Basic and acidic residues" evidence="2">
    <location>
        <begin position="754"/>
        <end position="775"/>
    </location>
</feature>
<dbReference type="PANTHER" id="PTHR22538">
    <property type="entry name" value="CILIA- AND FLAGELLA-ASSOCIATED PROTEIN 74"/>
    <property type="match status" value="1"/>
</dbReference>
<feature type="domain" description="ABC1 atypical kinase-like" evidence="4">
    <location>
        <begin position="2732"/>
        <end position="2978"/>
    </location>
</feature>
<dbReference type="InterPro" id="IPR056307">
    <property type="entry name" value="Ig-CFAP74_3rd"/>
</dbReference>
<organism evidence="7 8">
    <name type="scientific">Polyrhizophydium stewartii</name>
    <dbReference type="NCBI Taxonomy" id="2732419"/>
    <lineage>
        <taxon>Eukaryota</taxon>
        <taxon>Fungi</taxon>
        <taxon>Fungi incertae sedis</taxon>
        <taxon>Chytridiomycota</taxon>
        <taxon>Chytridiomycota incertae sedis</taxon>
        <taxon>Chytridiomycetes</taxon>
        <taxon>Rhizophydiales</taxon>
        <taxon>Rhizophydiales incertae sedis</taxon>
        <taxon>Polyrhizophydium</taxon>
    </lineage>
</organism>
<feature type="region of interest" description="Disordered" evidence="2">
    <location>
        <begin position="1183"/>
        <end position="1311"/>
    </location>
</feature>
<feature type="region of interest" description="Disordered" evidence="2">
    <location>
        <begin position="887"/>
        <end position="909"/>
    </location>
</feature>
<feature type="compositionally biased region" description="Low complexity" evidence="2">
    <location>
        <begin position="1773"/>
        <end position="1789"/>
    </location>
</feature>
<feature type="region of interest" description="Disordered" evidence="2">
    <location>
        <begin position="3032"/>
        <end position="3057"/>
    </location>
</feature>